<dbReference type="Proteomes" id="UP000004348">
    <property type="component" value="Chromosome"/>
</dbReference>
<evidence type="ECO:0000256" key="2">
    <source>
        <dbReference type="ARBA" id="ARBA00022643"/>
    </source>
</evidence>
<dbReference type="InterPro" id="IPR029039">
    <property type="entry name" value="Flavoprotein-like_sf"/>
</dbReference>
<evidence type="ECO:0000313" key="6">
    <source>
        <dbReference type="EMBL" id="EGG41662.1"/>
    </source>
</evidence>
<dbReference type="AlphaFoldDB" id="F3KLS8"/>
<dbReference type="Gene3D" id="3.40.50.360">
    <property type="match status" value="1"/>
</dbReference>
<evidence type="ECO:0000259" key="5">
    <source>
        <dbReference type="Pfam" id="PF03358"/>
    </source>
</evidence>
<dbReference type="HOGENOM" id="CLU_055322_3_3_2"/>
<evidence type="ECO:0000256" key="1">
    <source>
        <dbReference type="ARBA" id="ARBA00022630"/>
    </source>
</evidence>
<keyword evidence="3" id="KW-0560">Oxidoreductase</keyword>
<proteinExistence type="inferred from homology"/>
<dbReference type="PANTHER" id="PTHR43408:SF2">
    <property type="entry name" value="FMN REDUCTASE (NADPH)"/>
    <property type="match status" value="1"/>
</dbReference>
<evidence type="ECO:0000256" key="3">
    <source>
        <dbReference type="ARBA" id="ARBA00023002"/>
    </source>
</evidence>
<keyword evidence="1" id="KW-0285">Flavoprotein</keyword>
<dbReference type="Pfam" id="PF03358">
    <property type="entry name" value="FMN_red"/>
    <property type="match status" value="1"/>
</dbReference>
<dbReference type="GO" id="GO:0016491">
    <property type="term" value="F:oxidoreductase activity"/>
    <property type="evidence" value="ECO:0007669"/>
    <property type="project" value="UniProtKB-KW"/>
</dbReference>
<accession>F3KLS8</accession>
<comment type="caution">
    <text evidence="6">The sequence shown here is derived from an EMBL/GenBank/DDBJ whole genome shotgun (WGS) entry which is preliminary data.</text>
</comment>
<comment type="similarity">
    <text evidence="4">Belongs to the SsuE family. Isf subfamily.</text>
</comment>
<dbReference type="InterPro" id="IPR051814">
    <property type="entry name" value="NAD(P)H-dep_FMN_reductase"/>
</dbReference>
<dbReference type="EMBL" id="AEGP01000050">
    <property type="protein sequence ID" value="EGG41662.1"/>
    <property type="molecule type" value="Genomic_DNA"/>
</dbReference>
<dbReference type="PANTHER" id="PTHR43408">
    <property type="entry name" value="FMN REDUCTASE (NADPH)"/>
    <property type="match status" value="1"/>
</dbReference>
<protein>
    <submittedName>
        <fullName evidence="6">NADPH-dependent FMN reductase</fullName>
    </submittedName>
</protein>
<name>F3KLS8_9ARCH</name>
<dbReference type="InterPro" id="IPR005025">
    <property type="entry name" value="FMN_Rdtase-like_dom"/>
</dbReference>
<feature type="domain" description="NADPH-dependent FMN reductase-like" evidence="5">
    <location>
        <begin position="5"/>
        <end position="144"/>
    </location>
</feature>
<keyword evidence="2" id="KW-0288">FMN</keyword>
<organism evidence="6">
    <name type="scientific">Candidatus Nitrosarchaeum limnium SFB1</name>
    <dbReference type="NCBI Taxonomy" id="886738"/>
    <lineage>
        <taxon>Archaea</taxon>
        <taxon>Nitrososphaerota</taxon>
        <taxon>Nitrososphaeria</taxon>
        <taxon>Nitrosopumilales</taxon>
        <taxon>Nitrosopumilaceae</taxon>
        <taxon>Nitrosarchaeum</taxon>
    </lineage>
</organism>
<reference evidence="6" key="1">
    <citation type="journal article" date="2011" name="PLoS ONE">
        <title>Genome of a low-salinity ammonia-oxidizing archaeon determined by single-cell and metagenomic analysis.</title>
        <authorList>
            <person name="Blainey P.C."/>
            <person name="Mosier A.C."/>
            <person name="Potanina A."/>
            <person name="Francis C.A."/>
            <person name="Quake S.R."/>
        </authorList>
    </citation>
    <scope>NUCLEOTIDE SEQUENCE [LARGE SCALE GENOMIC DNA]</scope>
    <source>
        <strain evidence="6">SFB1</strain>
    </source>
</reference>
<dbReference type="STRING" id="886738.Nlim_1461"/>
<dbReference type="SUPFAM" id="SSF52218">
    <property type="entry name" value="Flavoproteins"/>
    <property type="match status" value="1"/>
</dbReference>
<evidence type="ECO:0000256" key="4">
    <source>
        <dbReference type="ARBA" id="ARBA00038292"/>
    </source>
</evidence>
<sequence length="180" mass="20220">MSKDVKVVIISASPRKNGNTQVLMKYVFEYTKSKNTDTKLINLADGKIECYRGPEEEYNEHTKAAANDIMDADVWLIGSPIYNSFFSSALKNLFEYVNYKKTEGKVAGMVILAAGNIGFIDVQTLITQLLSYFRVITNPKAVFLTTESISENTILKDEDKKRLSDLVEETLKMASKLQQG</sequence>
<dbReference type="PATRIC" id="fig|886738.10.peg.1595"/>
<gene>
    <name evidence="6" type="ORF">Nlim_1461</name>
</gene>